<dbReference type="Gene3D" id="3.20.20.140">
    <property type="entry name" value="Metal-dependent hydrolases"/>
    <property type="match status" value="1"/>
</dbReference>
<dbReference type="Pfam" id="PF02811">
    <property type="entry name" value="PHP"/>
    <property type="match status" value="1"/>
</dbReference>
<dbReference type="InterPro" id="IPR003141">
    <property type="entry name" value="Pol/His_phosphatase_N"/>
</dbReference>
<dbReference type="InterPro" id="IPR016195">
    <property type="entry name" value="Pol/histidinol_Pase-like"/>
</dbReference>
<name>A0A2G6K8C1_9BACT</name>
<accession>A0A2G6K8C1</accession>
<dbReference type="AlphaFoldDB" id="A0A2G6K8C1"/>
<dbReference type="Gene3D" id="1.10.150.650">
    <property type="match status" value="1"/>
</dbReference>
<gene>
    <name evidence="2" type="ORF">CSA56_18965</name>
</gene>
<feature type="domain" description="Polymerase/histidinol phosphatase N-terminal" evidence="1">
    <location>
        <begin position="4"/>
        <end position="69"/>
    </location>
</feature>
<dbReference type="PANTHER" id="PTHR42924">
    <property type="entry name" value="EXONUCLEASE"/>
    <property type="match status" value="1"/>
</dbReference>
<comment type="caution">
    <text evidence="2">The sequence shown here is derived from an EMBL/GenBank/DDBJ whole genome shotgun (WGS) entry which is preliminary data.</text>
</comment>
<organism evidence="2 3">
    <name type="scientific">candidate division KSB3 bacterium</name>
    <dbReference type="NCBI Taxonomy" id="2044937"/>
    <lineage>
        <taxon>Bacteria</taxon>
        <taxon>candidate division KSB3</taxon>
    </lineage>
</organism>
<dbReference type="GO" id="GO:0004534">
    <property type="term" value="F:5'-3' RNA exonuclease activity"/>
    <property type="evidence" value="ECO:0007669"/>
    <property type="project" value="TreeGrafter"/>
</dbReference>
<dbReference type="PANTHER" id="PTHR42924:SF3">
    <property type="entry name" value="POLYMERASE_HISTIDINOL PHOSPHATASE N-TERMINAL DOMAIN-CONTAINING PROTEIN"/>
    <property type="match status" value="1"/>
</dbReference>
<dbReference type="InterPro" id="IPR052018">
    <property type="entry name" value="PHP_domain"/>
</dbReference>
<evidence type="ECO:0000313" key="2">
    <source>
        <dbReference type="EMBL" id="PIE31232.1"/>
    </source>
</evidence>
<dbReference type="CDD" id="cd07438">
    <property type="entry name" value="PHP_HisPPase_AMP"/>
    <property type="match status" value="1"/>
</dbReference>
<dbReference type="EMBL" id="PDSK01000162">
    <property type="protein sequence ID" value="PIE31232.1"/>
    <property type="molecule type" value="Genomic_DNA"/>
</dbReference>
<sequence>MSTIDLHIHTSYSDGKYSPEELLSHAVKIGLQTIAFTDHDNANGFRHALPLAQRYGIELIPAIEFTCRWPLYDMDDDIDLLGYFIDVDEPDFQAFEDLVMQDAFTRIEARCAHLTEIGYPLSLEDVLCENPNYASGLYTILAIQRKGYADSWSEAIRILETSRPHAQPCGCSVFQAIEQIHRVGGVTILAHPITMTHKRPERLSADQLASLVEMGLDGLEVYHPRLNEEDRTYFLQLARHFDLLVSGGSDEHGWSSGLTRMGTQQVTPEMLEALRSRHLERKAQTSPGRPGDDKTGAQKVSFTQKWGF</sequence>
<dbReference type="InterPro" id="IPR004013">
    <property type="entry name" value="PHP_dom"/>
</dbReference>
<dbReference type="SMART" id="SM00481">
    <property type="entry name" value="POLIIIAc"/>
    <property type="match status" value="1"/>
</dbReference>
<protein>
    <recommendedName>
        <fullName evidence="1">Polymerase/histidinol phosphatase N-terminal domain-containing protein</fullName>
    </recommendedName>
</protein>
<evidence type="ECO:0000259" key="1">
    <source>
        <dbReference type="SMART" id="SM00481"/>
    </source>
</evidence>
<dbReference type="GO" id="GO:0035312">
    <property type="term" value="F:5'-3' DNA exonuclease activity"/>
    <property type="evidence" value="ECO:0007669"/>
    <property type="project" value="TreeGrafter"/>
</dbReference>
<proteinExistence type="predicted"/>
<dbReference type="SUPFAM" id="SSF89550">
    <property type="entry name" value="PHP domain-like"/>
    <property type="match status" value="1"/>
</dbReference>
<reference evidence="2 3" key="1">
    <citation type="submission" date="2017-10" db="EMBL/GenBank/DDBJ databases">
        <title>Novel microbial diversity and functional potential in the marine mammal oral microbiome.</title>
        <authorList>
            <person name="Dudek N.K."/>
            <person name="Sun C.L."/>
            <person name="Burstein D."/>
            <person name="Kantor R.S."/>
            <person name="Aliaga Goltsman D.S."/>
            <person name="Bik E.M."/>
            <person name="Thomas B.C."/>
            <person name="Banfield J.F."/>
            <person name="Relman D.A."/>
        </authorList>
    </citation>
    <scope>NUCLEOTIDE SEQUENCE [LARGE SCALE GENOMIC DNA]</scope>
    <source>
        <strain evidence="2">DOLJORAL78_47_16</strain>
    </source>
</reference>
<dbReference type="Proteomes" id="UP000230821">
    <property type="component" value="Unassembled WGS sequence"/>
</dbReference>
<evidence type="ECO:0000313" key="3">
    <source>
        <dbReference type="Proteomes" id="UP000230821"/>
    </source>
</evidence>